<evidence type="ECO:0000313" key="2">
    <source>
        <dbReference type="Proteomes" id="UP000886998"/>
    </source>
</evidence>
<dbReference type="EMBL" id="BMAV01019688">
    <property type="protein sequence ID" value="GFY72840.1"/>
    <property type="molecule type" value="Genomic_DNA"/>
</dbReference>
<dbReference type="InterPro" id="IPR053134">
    <property type="entry name" value="RNA-dir_DNA_polymerase"/>
</dbReference>
<name>A0A8X6YL42_9ARAC</name>
<organism evidence="1 2">
    <name type="scientific">Trichonephila inaurata madagascariensis</name>
    <dbReference type="NCBI Taxonomy" id="2747483"/>
    <lineage>
        <taxon>Eukaryota</taxon>
        <taxon>Metazoa</taxon>
        <taxon>Ecdysozoa</taxon>
        <taxon>Arthropoda</taxon>
        <taxon>Chelicerata</taxon>
        <taxon>Arachnida</taxon>
        <taxon>Araneae</taxon>
        <taxon>Araneomorphae</taxon>
        <taxon>Entelegynae</taxon>
        <taxon>Araneoidea</taxon>
        <taxon>Nephilidae</taxon>
        <taxon>Trichonephila</taxon>
        <taxon>Trichonephila inaurata</taxon>
    </lineage>
</organism>
<comment type="caution">
    <text evidence="1">The sequence shown here is derived from an EMBL/GenBank/DDBJ whole genome shotgun (WGS) entry which is preliminary data.</text>
</comment>
<dbReference type="InterPro" id="IPR043502">
    <property type="entry name" value="DNA/RNA_pol_sf"/>
</dbReference>
<dbReference type="Proteomes" id="UP000886998">
    <property type="component" value="Unassembled WGS sequence"/>
</dbReference>
<dbReference type="PANTHER" id="PTHR24559">
    <property type="entry name" value="TRANSPOSON TY3-I GAG-POL POLYPROTEIN"/>
    <property type="match status" value="1"/>
</dbReference>
<dbReference type="SUPFAM" id="SSF56672">
    <property type="entry name" value="DNA/RNA polymerases"/>
    <property type="match status" value="1"/>
</dbReference>
<proteinExistence type="predicted"/>
<dbReference type="AlphaFoldDB" id="A0A8X6YL42"/>
<dbReference type="PANTHER" id="PTHR24559:SF444">
    <property type="entry name" value="REVERSE TRANSCRIPTASE DOMAIN-CONTAINING PROTEIN"/>
    <property type="match status" value="1"/>
</dbReference>
<dbReference type="OrthoDB" id="6435366at2759"/>
<accession>A0A8X6YL42</accession>
<dbReference type="Gene3D" id="3.10.10.10">
    <property type="entry name" value="HIV Type 1 Reverse Transcriptase, subunit A, domain 1"/>
    <property type="match status" value="1"/>
</dbReference>
<gene>
    <name evidence="1" type="ORF">TNIN_48361</name>
</gene>
<dbReference type="GO" id="GO:0071897">
    <property type="term" value="P:DNA biosynthetic process"/>
    <property type="evidence" value="ECO:0007669"/>
    <property type="project" value="UniProtKB-ARBA"/>
</dbReference>
<reference evidence="1" key="1">
    <citation type="submission" date="2020-08" db="EMBL/GenBank/DDBJ databases">
        <title>Multicomponent nature underlies the extraordinary mechanical properties of spider dragline silk.</title>
        <authorList>
            <person name="Kono N."/>
            <person name="Nakamura H."/>
            <person name="Mori M."/>
            <person name="Yoshida Y."/>
            <person name="Ohtoshi R."/>
            <person name="Malay A.D."/>
            <person name="Moran D.A.P."/>
            <person name="Tomita M."/>
            <person name="Numata K."/>
            <person name="Arakawa K."/>
        </authorList>
    </citation>
    <scope>NUCLEOTIDE SEQUENCE</scope>
</reference>
<keyword evidence="2" id="KW-1185">Reference proteome</keyword>
<sequence length="90" mass="10256">MKIVSKDEMSNFINRHADFLTFLSEKSKHDEQIQVWLESGITHHSFQDFEASAALAKKKNGSTTVCIDDRKLNSDTVEDQYPLPLIDDVS</sequence>
<evidence type="ECO:0000313" key="1">
    <source>
        <dbReference type="EMBL" id="GFY72840.1"/>
    </source>
</evidence>
<protein>
    <submittedName>
        <fullName evidence="1">Uncharacterized protein</fullName>
    </submittedName>
</protein>